<dbReference type="OrthoDB" id="5353557at2759"/>
<evidence type="ECO:0000256" key="6">
    <source>
        <dbReference type="PROSITE-ProRule" id="PRU00703"/>
    </source>
</evidence>
<dbReference type="InterPro" id="IPR002550">
    <property type="entry name" value="CNNM"/>
</dbReference>
<dbReference type="InterPro" id="IPR044751">
    <property type="entry name" value="Ion_transp-like_CBS"/>
</dbReference>
<dbReference type="PANTHER" id="PTHR12064">
    <property type="entry name" value="METAL TRANSPORTER CNNM"/>
    <property type="match status" value="1"/>
</dbReference>
<keyword evidence="5 7" id="KW-0472">Membrane</keyword>
<dbReference type="InterPro" id="IPR046342">
    <property type="entry name" value="CBS_dom_sf"/>
</dbReference>
<dbReference type="PROSITE" id="PS51371">
    <property type="entry name" value="CBS"/>
    <property type="match status" value="1"/>
</dbReference>
<keyword evidence="6" id="KW-0129">CBS domain</keyword>
<feature type="region of interest" description="Disordered" evidence="8">
    <location>
        <begin position="484"/>
        <end position="505"/>
    </location>
</feature>
<feature type="region of interest" description="Disordered" evidence="8">
    <location>
        <begin position="701"/>
        <end position="858"/>
    </location>
</feature>
<accession>A0A6A6NNF4</accession>
<feature type="transmembrane region" description="Helical" evidence="9">
    <location>
        <begin position="124"/>
        <end position="145"/>
    </location>
</feature>
<evidence type="ECO:0000259" key="10">
    <source>
        <dbReference type="PROSITE" id="PS51371"/>
    </source>
</evidence>
<feature type="compositionally biased region" description="Basic and acidic residues" evidence="8">
    <location>
        <begin position="795"/>
        <end position="810"/>
    </location>
</feature>
<feature type="transmembrane region" description="Helical" evidence="9">
    <location>
        <begin position="151"/>
        <end position="170"/>
    </location>
</feature>
<dbReference type="GO" id="GO:0016020">
    <property type="term" value="C:membrane"/>
    <property type="evidence" value="ECO:0007669"/>
    <property type="project" value="UniProtKB-SubCell"/>
</dbReference>
<feature type="region of interest" description="Disordered" evidence="8">
    <location>
        <begin position="532"/>
        <end position="689"/>
    </location>
</feature>
<dbReference type="AlphaFoldDB" id="A0A6A6NNF4"/>
<dbReference type="GO" id="GO:0005737">
    <property type="term" value="C:cytoplasm"/>
    <property type="evidence" value="ECO:0007669"/>
    <property type="project" value="TreeGrafter"/>
</dbReference>
<comment type="subcellular location">
    <subcellularLocation>
        <location evidence="1">Membrane</location>
        <topology evidence="1">Multi-pass membrane protein</topology>
    </subcellularLocation>
</comment>
<evidence type="ECO:0008006" key="14">
    <source>
        <dbReference type="Google" id="ProtNLM"/>
    </source>
</evidence>
<evidence type="ECO:0000259" key="11">
    <source>
        <dbReference type="PROSITE" id="PS51846"/>
    </source>
</evidence>
<gene>
    <name evidence="12" type="ORF">BDY21DRAFT_367445</name>
</gene>
<evidence type="ECO:0000256" key="9">
    <source>
        <dbReference type="SAM" id="Phobius"/>
    </source>
</evidence>
<dbReference type="EMBL" id="MU001702">
    <property type="protein sequence ID" value="KAF2452894.1"/>
    <property type="molecule type" value="Genomic_DNA"/>
</dbReference>
<protein>
    <recommendedName>
        <fullName evidence="14">CNNM transmembrane domain-containing protein</fullName>
    </recommendedName>
</protein>
<evidence type="ECO:0000313" key="13">
    <source>
        <dbReference type="Proteomes" id="UP000799766"/>
    </source>
</evidence>
<feature type="transmembrane region" description="Helical" evidence="9">
    <location>
        <begin position="64"/>
        <end position="90"/>
    </location>
</feature>
<dbReference type="SUPFAM" id="SSF54631">
    <property type="entry name" value="CBS-domain pair"/>
    <property type="match status" value="1"/>
</dbReference>
<evidence type="ECO:0000256" key="3">
    <source>
        <dbReference type="ARBA" id="ARBA00022737"/>
    </source>
</evidence>
<dbReference type="PANTHER" id="PTHR12064:SF97">
    <property type="entry name" value="METAL TRANSPORTER CNNM-5"/>
    <property type="match status" value="1"/>
</dbReference>
<evidence type="ECO:0000256" key="7">
    <source>
        <dbReference type="PROSITE-ProRule" id="PRU01193"/>
    </source>
</evidence>
<keyword evidence="13" id="KW-1185">Reference proteome</keyword>
<dbReference type="Proteomes" id="UP000799766">
    <property type="component" value="Unassembled WGS sequence"/>
</dbReference>
<dbReference type="GO" id="GO:0010960">
    <property type="term" value="P:magnesium ion homeostasis"/>
    <property type="evidence" value="ECO:0007669"/>
    <property type="project" value="InterPro"/>
</dbReference>
<feature type="compositionally biased region" description="Acidic residues" evidence="8">
    <location>
        <begin position="661"/>
        <end position="672"/>
    </location>
</feature>
<evidence type="ECO:0000256" key="2">
    <source>
        <dbReference type="ARBA" id="ARBA00022692"/>
    </source>
</evidence>
<evidence type="ECO:0000256" key="5">
    <source>
        <dbReference type="ARBA" id="ARBA00023136"/>
    </source>
</evidence>
<name>A0A6A6NNF4_9PEZI</name>
<feature type="domain" description="CNNM transmembrane" evidence="11">
    <location>
        <begin position="61"/>
        <end position="247"/>
    </location>
</feature>
<dbReference type="FunFam" id="3.10.580.10:FF:000006">
    <property type="entry name" value="DUF21 and CBS domain protein"/>
    <property type="match status" value="1"/>
</dbReference>
<keyword evidence="3" id="KW-0677">Repeat</keyword>
<feature type="transmembrane region" description="Helical" evidence="9">
    <location>
        <begin position="182"/>
        <end position="202"/>
    </location>
</feature>
<evidence type="ECO:0000256" key="8">
    <source>
        <dbReference type="SAM" id="MobiDB-lite"/>
    </source>
</evidence>
<feature type="compositionally biased region" description="Basic residues" evidence="8">
    <location>
        <begin position="821"/>
        <end position="840"/>
    </location>
</feature>
<dbReference type="CDD" id="cd04590">
    <property type="entry name" value="CBS_pair_CorC_HlyC_assoc"/>
    <property type="match status" value="1"/>
</dbReference>
<feature type="region of interest" description="Disordered" evidence="8">
    <location>
        <begin position="421"/>
        <end position="471"/>
    </location>
</feature>
<evidence type="ECO:0000256" key="4">
    <source>
        <dbReference type="ARBA" id="ARBA00022989"/>
    </source>
</evidence>
<dbReference type="InterPro" id="IPR045095">
    <property type="entry name" value="ACDP"/>
</dbReference>
<dbReference type="GO" id="GO:0030026">
    <property type="term" value="P:intracellular manganese ion homeostasis"/>
    <property type="evidence" value="ECO:0007669"/>
    <property type="project" value="TreeGrafter"/>
</dbReference>
<organism evidence="12 13">
    <name type="scientific">Lineolata rhizophorae</name>
    <dbReference type="NCBI Taxonomy" id="578093"/>
    <lineage>
        <taxon>Eukaryota</taxon>
        <taxon>Fungi</taxon>
        <taxon>Dikarya</taxon>
        <taxon>Ascomycota</taxon>
        <taxon>Pezizomycotina</taxon>
        <taxon>Dothideomycetes</taxon>
        <taxon>Dothideomycetes incertae sedis</taxon>
        <taxon>Lineolatales</taxon>
        <taxon>Lineolataceae</taxon>
        <taxon>Lineolata</taxon>
    </lineage>
</organism>
<evidence type="ECO:0000313" key="12">
    <source>
        <dbReference type="EMBL" id="KAF2452894.1"/>
    </source>
</evidence>
<proteinExistence type="predicted"/>
<keyword evidence="2 7" id="KW-0812">Transmembrane</keyword>
<keyword evidence="4 7" id="KW-1133">Transmembrane helix</keyword>
<feature type="domain" description="CBS" evidence="10">
    <location>
        <begin position="266"/>
        <end position="328"/>
    </location>
</feature>
<dbReference type="InterPro" id="IPR000644">
    <property type="entry name" value="CBS_dom"/>
</dbReference>
<evidence type="ECO:0000256" key="1">
    <source>
        <dbReference type="ARBA" id="ARBA00004141"/>
    </source>
</evidence>
<dbReference type="Gene3D" id="3.10.580.10">
    <property type="entry name" value="CBS-domain"/>
    <property type="match status" value="1"/>
</dbReference>
<sequence>MSSVGAPGMGRQALTTGWASSFKLSVHALIIAFSFRHAAAAPAGYLSPSSFGPLAEGESAGSPGFWAYLGTAIALVLLGGAFAGLTIALMGQDEIYLQVLADSGEGSERKDAKKVLKLLKRGKHWVLVTLLLSNVITNETLPLVLDRSLGGGVAAAVSSTVLIVIFGEIVPQSVCVRFGLPIGAWMSPFVFALMVVMAPVAWPTAKLLDWLLGDDHGTVYKKAGLKTLVTLHKTLGQHPHERLNQDEVTIITAVLDLKAKPVGSIMTPMADVFTLDADTVLDEKMVSKLLDTGYSRVPIHAPDNKMNFIGMLLVKMLIAYDPEDKLRVRDFALATLPETRPETSCLDIINFFQEGKSHMILVSDYPGEPFGAIGVVTLEDVIEELIGEEIVDESDVFVDVHKAVRRLQPAPRFRMPKGVITKTAPTAHLPPHPDGRSAKSTEGQIGPKDAVPRKGSPLGTMPAGVHADLGKSPKTTTLMMRRRSSGNGTVVVDPAAHPVPIRSDDPNVMANLRSLGPSNVATRPKGTRITSVKIKPGVGSGTLAGQSSPIAPKQVDDINRPKPAGRSASVAAPTAEETTPLRPSSSRTDISAPLSGSVGEGVLRNAGRDASDAAQTVQQGYGTMGGASGEASASSWRKPARPLGTIKTANGSPVAEREGGDEQEGDGDDANETDGLLGSNRIYRDSSGGLHVEETASGKIIISSPHPGTPLGDQNSPPRLESTHSSLGGKYAVHSDSSGSDTALRPPSQPWTRGAHARSGSIHESSVELAGGVRKLVLEAGDTESDEGGSAGSEEAEHAQHDAEETREGIVGKIKGLTGKERKKAKKKERRKRGRKHKNTGPKDEDTESGELAPLLSS</sequence>
<dbReference type="Pfam" id="PF01595">
    <property type="entry name" value="CNNM"/>
    <property type="match status" value="1"/>
</dbReference>
<reference evidence="12" key="1">
    <citation type="journal article" date="2020" name="Stud. Mycol.">
        <title>101 Dothideomycetes genomes: a test case for predicting lifestyles and emergence of pathogens.</title>
        <authorList>
            <person name="Haridas S."/>
            <person name="Albert R."/>
            <person name="Binder M."/>
            <person name="Bloem J."/>
            <person name="Labutti K."/>
            <person name="Salamov A."/>
            <person name="Andreopoulos B."/>
            <person name="Baker S."/>
            <person name="Barry K."/>
            <person name="Bills G."/>
            <person name="Bluhm B."/>
            <person name="Cannon C."/>
            <person name="Castanera R."/>
            <person name="Culley D."/>
            <person name="Daum C."/>
            <person name="Ezra D."/>
            <person name="Gonzalez J."/>
            <person name="Henrissat B."/>
            <person name="Kuo A."/>
            <person name="Liang C."/>
            <person name="Lipzen A."/>
            <person name="Lutzoni F."/>
            <person name="Magnuson J."/>
            <person name="Mondo S."/>
            <person name="Nolan M."/>
            <person name="Ohm R."/>
            <person name="Pangilinan J."/>
            <person name="Park H.-J."/>
            <person name="Ramirez L."/>
            <person name="Alfaro M."/>
            <person name="Sun H."/>
            <person name="Tritt A."/>
            <person name="Yoshinaga Y."/>
            <person name="Zwiers L.-H."/>
            <person name="Turgeon B."/>
            <person name="Goodwin S."/>
            <person name="Spatafora J."/>
            <person name="Crous P."/>
            <person name="Grigoriev I."/>
        </authorList>
    </citation>
    <scope>NUCLEOTIDE SEQUENCE</scope>
    <source>
        <strain evidence="12">ATCC 16933</strain>
    </source>
</reference>
<dbReference type="PROSITE" id="PS51846">
    <property type="entry name" value="CNNM"/>
    <property type="match status" value="1"/>
</dbReference>